<gene>
    <name evidence="3" type="ORF">RCL2_000266600</name>
    <name evidence="2" type="ORF">RclHR1_17820001</name>
</gene>
<dbReference type="OrthoDB" id="2434051at2759"/>
<protein>
    <submittedName>
        <fullName evidence="2">Uncharacterized protein</fullName>
    </submittedName>
</protein>
<dbReference type="Proteomes" id="UP000615446">
    <property type="component" value="Unassembled WGS sequence"/>
</dbReference>
<dbReference type="Proteomes" id="UP000247702">
    <property type="component" value="Unassembled WGS sequence"/>
</dbReference>
<evidence type="ECO:0000313" key="4">
    <source>
        <dbReference type="Proteomes" id="UP000247702"/>
    </source>
</evidence>
<proteinExistence type="predicted"/>
<evidence type="ECO:0000313" key="2">
    <source>
        <dbReference type="EMBL" id="GBB90764.1"/>
    </source>
</evidence>
<dbReference type="EMBL" id="BLAL01000013">
    <property type="protein sequence ID" value="GES75215.1"/>
    <property type="molecule type" value="Genomic_DNA"/>
</dbReference>
<reference evidence="2 4" key="1">
    <citation type="submission" date="2017-11" db="EMBL/GenBank/DDBJ databases">
        <title>The genome of Rhizophagus clarus HR1 reveals common genetic basis of auxotrophy among arbuscular mycorrhizal fungi.</title>
        <authorList>
            <person name="Kobayashi Y."/>
        </authorList>
    </citation>
    <scope>NUCLEOTIDE SEQUENCE [LARGE SCALE GENOMIC DNA]</scope>
    <source>
        <strain evidence="2 4">HR1</strain>
    </source>
</reference>
<accession>A0A2Z6QZL1</accession>
<comment type="caution">
    <text evidence="2">The sequence shown here is derived from an EMBL/GenBank/DDBJ whole genome shotgun (WGS) entry which is preliminary data.</text>
</comment>
<dbReference type="AlphaFoldDB" id="A0A2Z6QZL1"/>
<evidence type="ECO:0000313" key="3">
    <source>
        <dbReference type="EMBL" id="GES75215.1"/>
    </source>
</evidence>
<name>A0A2Z6QZL1_9GLOM</name>
<reference evidence="3" key="2">
    <citation type="submission" date="2019-10" db="EMBL/GenBank/DDBJ databases">
        <title>Conservation and host-specific expression of non-tandemly repeated heterogenous ribosome RNA gene in arbuscular mycorrhizal fungi.</title>
        <authorList>
            <person name="Maeda T."/>
            <person name="Kobayashi Y."/>
            <person name="Nakagawa T."/>
            <person name="Ezawa T."/>
            <person name="Yamaguchi K."/>
            <person name="Bino T."/>
            <person name="Nishimoto Y."/>
            <person name="Shigenobu S."/>
            <person name="Kawaguchi M."/>
        </authorList>
    </citation>
    <scope>NUCLEOTIDE SEQUENCE</scope>
    <source>
        <strain evidence="3">HR1</strain>
    </source>
</reference>
<keyword evidence="4" id="KW-1185">Reference proteome</keyword>
<evidence type="ECO:0000256" key="1">
    <source>
        <dbReference type="SAM" id="MobiDB-lite"/>
    </source>
</evidence>
<feature type="region of interest" description="Disordered" evidence="1">
    <location>
        <begin position="1"/>
        <end position="34"/>
    </location>
</feature>
<sequence>MLIINNPLETGDTLNWSDKTPPPTSLTLEPEKGKDNPVLVQENQLLNEFFEEYKEYKAHTSLSGPDLRREVMKKVFFRSLNQKAKIQLAPENAFKVHLDGLEELALDEIVERLSSEQ</sequence>
<dbReference type="EMBL" id="BEXD01000871">
    <property type="protein sequence ID" value="GBB90764.1"/>
    <property type="molecule type" value="Genomic_DNA"/>
</dbReference>
<organism evidence="2 4">
    <name type="scientific">Rhizophagus clarus</name>
    <dbReference type="NCBI Taxonomy" id="94130"/>
    <lineage>
        <taxon>Eukaryota</taxon>
        <taxon>Fungi</taxon>
        <taxon>Fungi incertae sedis</taxon>
        <taxon>Mucoromycota</taxon>
        <taxon>Glomeromycotina</taxon>
        <taxon>Glomeromycetes</taxon>
        <taxon>Glomerales</taxon>
        <taxon>Glomeraceae</taxon>
        <taxon>Rhizophagus</taxon>
    </lineage>
</organism>